<sequence length="131" mass="14830">MENSPTHFKHEPLRDSTTHIRLLEIIAGTLGETVTCQLTEWPIESAPSYYALSYTWGNPAATTYITVNKQAFSVRVNCEYALQQAFASMACKYYWIDAVCIDQTSRQEKNHQVAMMGKLYRKAAHVFACVG</sequence>
<dbReference type="Pfam" id="PF06985">
    <property type="entry name" value="HET"/>
    <property type="match status" value="1"/>
</dbReference>
<accession>A0A6A6ZYA4</accession>
<feature type="domain" description="Heterokaryon incompatibility" evidence="1">
    <location>
        <begin position="49"/>
        <end position="130"/>
    </location>
</feature>
<dbReference type="EMBL" id="MU006227">
    <property type="protein sequence ID" value="KAF2826042.1"/>
    <property type="molecule type" value="Genomic_DNA"/>
</dbReference>
<keyword evidence="3" id="KW-1185">Reference proteome</keyword>
<proteinExistence type="predicted"/>
<protein>
    <recommendedName>
        <fullName evidence="1">Heterokaryon incompatibility domain-containing protein</fullName>
    </recommendedName>
</protein>
<evidence type="ECO:0000259" key="1">
    <source>
        <dbReference type="Pfam" id="PF06985"/>
    </source>
</evidence>
<evidence type="ECO:0000313" key="2">
    <source>
        <dbReference type="EMBL" id="KAF2826042.1"/>
    </source>
</evidence>
<dbReference type="PANTHER" id="PTHR24148">
    <property type="entry name" value="ANKYRIN REPEAT DOMAIN-CONTAINING PROTEIN 39 HOMOLOG-RELATED"/>
    <property type="match status" value="1"/>
</dbReference>
<dbReference type="Proteomes" id="UP000799424">
    <property type="component" value="Unassembled WGS sequence"/>
</dbReference>
<dbReference type="AlphaFoldDB" id="A0A6A6ZYA4"/>
<feature type="non-terminal residue" evidence="2">
    <location>
        <position position="131"/>
    </location>
</feature>
<gene>
    <name evidence="2" type="ORF">CC86DRAFT_293750</name>
</gene>
<name>A0A6A6ZYA4_9PLEO</name>
<reference evidence="2" key="1">
    <citation type="journal article" date="2020" name="Stud. Mycol.">
        <title>101 Dothideomycetes genomes: a test case for predicting lifestyles and emergence of pathogens.</title>
        <authorList>
            <person name="Haridas S."/>
            <person name="Albert R."/>
            <person name="Binder M."/>
            <person name="Bloem J."/>
            <person name="Labutti K."/>
            <person name="Salamov A."/>
            <person name="Andreopoulos B."/>
            <person name="Baker S."/>
            <person name="Barry K."/>
            <person name="Bills G."/>
            <person name="Bluhm B."/>
            <person name="Cannon C."/>
            <person name="Castanera R."/>
            <person name="Culley D."/>
            <person name="Daum C."/>
            <person name="Ezra D."/>
            <person name="Gonzalez J."/>
            <person name="Henrissat B."/>
            <person name="Kuo A."/>
            <person name="Liang C."/>
            <person name="Lipzen A."/>
            <person name="Lutzoni F."/>
            <person name="Magnuson J."/>
            <person name="Mondo S."/>
            <person name="Nolan M."/>
            <person name="Ohm R."/>
            <person name="Pangilinan J."/>
            <person name="Park H.-J."/>
            <person name="Ramirez L."/>
            <person name="Alfaro M."/>
            <person name="Sun H."/>
            <person name="Tritt A."/>
            <person name="Yoshinaga Y."/>
            <person name="Zwiers L.-H."/>
            <person name="Turgeon B."/>
            <person name="Goodwin S."/>
            <person name="Spatafora J."/>
            <person name="Crous P."/>
            <person name="Grigoriev I."/>
        </authorList>
    </citation>
    <scope>NUCLEOTIDE SEQUENCE</scope>
    <source>
        <strain evidence="2">CBS 113818</strain>
    </source>
</reference>
<evidence type="ECO:0000313" key="3">
    <source>
        <dbReference type="Proteomes" id="UP000799424"/>
    </source>
</evidence>
<dbReference type="InterPro" id="IPR052895">
    <property type="entry name" value="HetReg/Transcr_Mod"/>
</dbReference>
<dbReference type="InterPro" id="IPR010730">
    <property type="entry name" value="HET"/>
</dbReference>
<organism evidence="2 3">
    <name type="scientific">Ophiobolus disseminans</name>
    <dbReference type="NCBI Taxonomy" id="1469910"/>
    <lineage>
        <taxon>Eukaryota</taxon>
        <taxon>Fungi</taxon>
        <taxon>Dikarya</taxon>
        <taxon>Ascomycota</taxon>
        <taxon>Pezizomycotina</taxon>
        <taxon>Dothideomycetes</taxon>
        <taxon>Pleosporomycetidae</taxon>
        <taxon>Pleosporales</taxon>
        <taxon>Pleosporineae</taxon>
        <taxon>Phaeosphaeriaceae</taxon>
        <taxon>Ophiobolus</taxon>
    </lineage>
</organism>
<dbReference type="OrthoDB" id="3773119at2759"/>
<dbReference type="PANTHER" id="PTHR24148:SF73">
    <property type="entry name" value="HET DOMAIN PROTEIN (AFU_ORTHOLOGUE AFUA_8G01020)"/>
    <property type="match status" value="1"/>
</dbReference>